<dbReference type="Proteomes" id="UP000694723">
    <property type="component" value="Unplaced"/>
</dbReference>
<sequence>MVASLPTVGSKGPPLTRTSCPGDPMPPTPATRPPPAVLLWAVTAAAAPPGMRPARGCMRTSAGSWR</sequence>
<reference evidence="2" key="1">
    <citation type="submission" date="2025-08" db="UniProtKB">
        <authorList>
            <consortium name="Ensembl"/>
        </authorList>
    </citation>
    <scope>IDENTIFICATION</scope>
</reference>
<protein>
    <submittedName>
        <fullName evidence="2">Uncharacterized protein</fullName>
    </submittedName>
</protein>
<evidence type="ECO:0000313" key="3">
    <source>
        <dbReference type="Proteomes" id="UP000694723"/>
    </source>
</evidence>
<dbReference type="Ensembl" id="ENSSSCT00060058209.1">
    <property type="protein sequence ID" value="ENSSSCP00060024905.1"/>
    <property type="gene ID" value="ENSSSCG00060042936.1"/>
</dbReference>
<name>A0A8D2BJY8_PIG</name>
<organism evidence="2 3">
    <name type="scientific">Sus scrofa</name>
    <name type="common">Pig</name>
    <dbReference type="NCBI Taxonomy" id="9823"/>
    <lineage>
        <taxon>Eukaryota</taxon>
        <taxon>Metazoa</taxon>
        <taxon>Chordata</taxon>
        <taxon>Craniata</taxon>
        <taxon>Vertebrata</taxon>
        <taxon>Euteleostomi</taxon>
        <taxon>Mammalia</taxon>
        <taxon>Eutheria</taxon>
        <taxon>Laurasiatheria</taxon>
        <taxon>Artiodactyla</taxon>
        <taxon>Suina</taxon>
        <taxon>Suidae</taxon>
        <taxon>Sus</taxon>
    </lineage>
</organism>
<feature type="region of interest" description="Disordered" evidence="1">
    <location>
        <begin position="1"/>
        <end position="34"/>
    </location>
</feature>
<dbReference type="AlphaFoldDB" id="A0A8D2BJY8"/>
<evidence type="ECO:0000256" key="1">
    <source>
        <dbReference type="SAM" id="MobiDB-lite"/>
    </source>
</evidence>
<accession>A0A8D2BJY8</accession>
<proteinExistence type="predicted"/>
<evidence type="ECO:0000313" key="2">
    <source>
        <dbReference type="Ensembl" id="ENSSSCP00060024905.1"/>
    </source>
</evidence>
<feature type="compositionally biased region" description="Pro residues" evidence="1">
    <location>
        <begin position="23"/>
        <end position="34"/>
    </location>
</feature>